<dbReference type="Proteomes" id="UP001148203">
    <property type="component" value="Unassembled WGS sequence"/>
</dbReference>
<evidence type="ECO:0000256" key="1">
    <source>
        <dbReference type="SAM" id="MobiDB-lite"/>
    </source>
</evidence>
<sequence length="96" mass="10211">MVTHYSMNGSDSACGRTSPSLASTQDTDKVSCKSCQRSLVKPAAAPAKKTPSLADLRKKPAAPASRFCVKAHWRVHLSALPNLCRLPRGVAGQVHV</sequence>
<dbReference type="RefSeq" id="WP_273911538.1">
    <property type="nucleotide sequence ID" value="NZ_JAMDGX010000043.1"/>
</dbReference>
<protein>
    <submittedName>
        <fullName evidence="2">Uncharacterized protein</fullName>
    </submittedName>
</protein>
<proteinExistence type="predicted"/>
<accession>A0ABT5NT74</accession>
<keyword evidence="3" id="KW-1185">Reference proteome</keyword>
<feature type="compositionally biased region" description="Polar residues" evidence="1">
    <location>
        <begin position="1"/>
        <end position="25"/>
    </location>
</feature>
<feature type="region of interest" description="Disordered" evidence="1">
    <location>
        <begin position="1"/>
        <end position="29"/>
    </location>
</feature>
<comment type="caution">
    <text evidence="2">The sequence shown here is derived from an EMBL/GenBank/DDBJ whole genome shotgun (WGS) entry which is preliminary data.</text>
</comment>
<evidence type="ECO:0000313" key="3">
    <source>
        <dbReference type="Proteomes" id="UP001148203"/>
    </source>
</evidence>
<gene>
    <name evidence="2" type="ORF">M5G11_12600</name>
</gene>
<organism evidence="2 3">
    <name type="scientific">Pseudomonas fontis</name>
    <dbReference type="NCBI Taxonomy" id="2942633"/>
    <lineage>
        <taxon>Bacteria</taxon>
        <taxon>Pseudomonadati</taxon>
        <taxon>Pseudomonadota</taxon>
        <taxon>Gammaproteobacteria</taxon>
        <taxon>Pseudomonadales</taxon>
        <taxon>Pseudomonadaceae</taxon>
        <taxon>Pseudomonas</taxon>
    </lineage>
</organism>
<dbReference type="EMBL" id="JAMDGY010000027">
    <property type="protein sequence ID" value="MDD0991378.1"/>
    <property type="molecule type" value="Genomic_DNA"/>
</dbReference>
<name>A0ABT5NT74_9PSED</name>
<reference evidence="2 3" key="1">
    <citation type="submission" date="2022-05" db="EMBL/GenBank/DDBJ databases">
        <title>Novel Pseudomonas spp. Isolated from a Rainbow Trout Aquaculture Facility.</title>
        <authorList>
            <person name="Testerman T."/>
            <person name="Graf J."/>
        </authorList>
    </citation>
    <scope>NUCLEOTIDE SEQUENCE [LARGE SCALE GENOMIC DNA]</scope>
    <source>
        <strain evidence="2 3">ID681</strain>
    </source>
</reference>
<evidence type="ECO:0000313" key="2">
    <source>
        <dbReference type="EMBL" id="MDD0991378.1"/>
    </source>
</evidence>